<gene>
    <name evidence="2" type="ORF">GCM10009539_66100</name>
</gene>
<keyword evidence="3" id="KW-1185">Reference proteome</keyword>
<name>A0ABN0V173_9ACTN</name>
<accession>A0ABN0V173</accession>
<comment type="caution">
    <text evidence="2">The sequence shown here is derived from an EMBL/GenBank/DDBJ whole genome shotgun (WGS) entry which is preliminary data.</text>
</comment>
<evidence type="ECO:0000313" key="2">
    <source>
        <dbReference type="EMBL" id="GAA0269729.1"/>
    </source>
</evidence>
<evidence type="ECO:0000256" key="1">
    <source>
        <dbReference type="SAM" id="MobiDB-lite"/>
    </source>
</evidence>
<feature type="region of interest" description="Disordered" evidence="1">
    <location>
        <begin position="27"/>
        <end position="94"/>
    </location>
</feature>
<feature type="compositionally biased region" description="Basic and acidic residues" evidence="1">
    <location>
        <begin position="36"/>
        <end position="47"/>
    </location>
</feature>
<dbReference type="EMBL" id="BAAAGX010000028">
    <property type="protein sequence ID" value="GAA0269729.1"/>
    <property type="molecule type" value="Genomic_DNA"/>
</dbReference>
<sequence>MPLVQRRPGIAGTVLRELLVQLLQPVAGPLPGAPQRAHDLGERRPGEDTGAVQTRLRTRPDAFQVAEARTGGRTGGGPALGHDCDSTWMIGPSK</sequence>
<evidence type="ECO:0008006" key="4">
    <source>
        <dbReference type="Google" id="ProtNLM"/>
    </source>
</evidence>
<evidence type="ECO:0000313" key="3">
    <source>
        <dbReference type="Proteomes" id="UP001500967"/>
    </source>
</evidence>
<proteinExistence type="predicted"/>
<protein>
    <recommendedName>
        <fullName evidence="4">Secreted protein</fullName>
    </recommendedName>
</protein>
<reference evidence="2 3" key="1">
    <citation type="journal article" date="2019" name="Int. J. Syst. Evol. Microbiol.">
        <title>The Global Catalogue of Microorganisms (GCM) 10K type strain sequencing project: providing services to taxonomists for standard genome sequencing and annotation.</title>
        <authorList>
            <consortium name="The Broad Institute Genomics Platform"/>
            <consortium name="The Broad Institute Genome Sequencing Center for Infectious Disease"/>
            <person name="Wu L."/>
            <person name="Ma J."/>
        </authorList>
    </citation>
    <scope>NUCLEOTIDE SEQUENCE [LARGE SCALE GENOMIC DNA]</scope>
    <source>
        <strain evidence="2 3">JCM 10425</strain>
    </source>
</reference>
<dbReference type="Proteomes" id="UP001500967">
    <property type="component" value="Unassembled WGS sequence"/>
</dbReference>
<organism evidence="2 3">
    <name type="scientific">Cryptosporangium japonicum</name>
    <dbReference type="NCBI Taxonomy" id="80872"/>
    <lineage>
        <taxon>Bacteria</taxon>
        <taxon>Bacillati</taxon>
        <taxon>Actinomycetota</taxon>
        <taxon>Actinomycetes</taxon>
        <taxon>Cryptosporangiales</taxon>
        <taxon>Cryptosporangiaceae</taxon>
        <taxon>Cryptosporangium</taxon>
    </lineage>
</organism>